<dbReference type="GO" id="GO:0071763">
    <property type="term" value="P:nuclear membrane organization"/>
    <property type="evidence" value="ECO:0007669"/>
    <property type="project" value="TreeGrafter"/>
</dbReference>
<evidence type="ECO:0000313" key="8">
    <source>
        <dbReference type="EMBL" id="NME68602.1"/>
    </source>
</evidence>
<protein>
    <submittedName>
        <fullName evidence="8">Uncharacterized protein</fullName>
    </submittedName>
</protein>
<evidence type="ECO:0000256" key="4">
    <source>
        <dbReference type="ARBA" id="ARBA00022824"/>
    </source>
</evidence>
<evidence type="ECO:0000256" key="1">
    <source>
        <dbReference type="ARBA" id="ARBA00004127"/>
    </source>
</evidence>
<name>A0A7X9P3R6_9BACT</name>
<keyword evidence="9" id="KW-1185">Reference proteome</keyword>
<keyword evidence="3 7" id="KW-0812">Transmembrane</keyword>
<proteinExistence type="predicted"/>
<evidence type="ECO:0000256" key="3">
    <source>
        <dbReference type="ARBA" id="ARBA00022692"/>
    </source>
</evidence>
<dbReference type="AlphaFoldDB" id="A0A7X9P3R6"/>
<keyword evidence="5 7" id="KW-1133">Transmembrane helix</keyword>
<evidence type="ECO:0000256" key="7">
    <source>
        <dbReference type="SAM" id="Phobius"/>
    </source>
</evidence>
<dbReference type="EMBL" id="JABANE010000026">
    <property type="protein sequence ID" value="NME68602.1"/>
    <property type="molecule type" value="Genomic_DNA"/>
</dbReference>
<keyword evidence="4" id="KW-0256">Endoplasmic reticulum</keyword>
<feature type="transmembrane region" description="Helical" evidence="7">
    <location>
        <begin position="141"/>
        <end position="158"/>
    </location>
</feature>
<dbReference type="Pfam" id="PF07787">
    <property type="entry name" value="TMEM43"/>
    <property type="match status" value="1"/>
</dbReference>
<reference evidence="8 9" key="1">
    <citation type="submission" date="2020-04" db="EMBL/GenBank/DDBJ databases">
        <title>Flammeovirga sp. SR4, a novel species isolated from seawater.</title>
        <authorList>
            <person name="Wang X."/>
        </authorList>
    </citation>
    <scope>NUCLEOTIDE SEQUENCE [LARGE SCALE GENOMIC DNA]</scope>
    <source>
        <strain evidence="8 9">ATCC 23126</strain>
    </source>
</reference>
<feature type="transmembrane region" description="Helical" evidence="7">
    <location>
        <begin position="211"/>
        <end position="230"/>
    </location>
</feature>
<dbReference type="PANTHER" id="PTHR13416">
    <property type="match status" value="1"/>
</dbReference>
<evidence type="ECO:0000256" key="6">
    <source>
        <dbReference type="ARBA" id="ARBA00023136"/>
    </source>
</evidence>
<dbReference type="GO" id="GO:0012505">
    <property type="term" value="C:endomembrane system"/>
    <property type="evidence" value="ECO:0007669"/>
    <property type="project" value="UniProtKB-SubCell"/>
</dbReference>
<evidence type="ECO:0000256" key="2">
    <source>
        <dbReference type="ARBA" id="ARBA00004586"/>
    </source>
</evidence>
<organism evidence="8 9">
    <name type="scientific">Flammeovirga aprica JL-4</name>
    <dbReference type="NCBI Taxonomy" id="694437"/>
    <lineage>
        <taxon>Bacteria</taxon>
        <taxon>Pseudomonadati</taxon>
        <taxon>Bacteroidota</taxon>
        <taxon>Cytophagia</taxon>
        <taxon>Cytophagales</taxon>
        <taxon>Flammeovirgaceae</taxon>
        <taxon>Flammeovirga</taxon>
    </lineage>
</organism>
<feature type="transmembrane region" description="Helical" evidence="7">
    <location>
        <begin position="179"/>
        <end position="199"/>
    </location>
</feature>
<comment type="caution">
    <text evidence="8">The sequence shown here is derived from an EMBL/GenBank/DDBJ whole genome shotgun (WGS) entry which is preliminary data.</text>
</comment>
<gene>
    <name evidence="8" type="ORF">HHU12_11580</name>
</gene>
<dbReference type="InterPro" id="IPR012430">
    <property type="entry name" value="TMEM43_fam"/>
</dbReference>
<sequence length="242" mass="27925">MLYCDTSFGIYKKKDHIYGDAYYKCLSLYRDANYSNNSSKERGQYIFVGNGTPEAPQIGDCKILFWAVQPDSFSIIAEQRQRKLVAKDVENGVMFSSSSCDNYSNDTENKFTVIGNGNQSIDSLFRMADSTTDSDLLFRRFLGYVCVMIGFLFIFELLRVLPDSIPVIGGFIERTFARITITLATFYTFTISSVTWLIYNDTDKFSYREVVFIFMLLVGLLVFLLATIPVKRYYYKDDEVYY</sequence>
<evidence type="ECO:0000313" key="9">
    <source>
        <dbReference type="Proteomes" id="UP000576082"/>
    </source>
</evidence>
<dbReference type="Proteomes" id="UP000576082">
    <property type="component" value="Unassembled WGS sequence"/>
</dbReference>
<dbReference type="RefSeq" id="WP_169656952.1">
    <property type="nucleotide sequence ID" value="NZ_JABANE010000026.1"/>
</dbReference>
<keyword evidence="6 7" id="KW-0472">Membrane</keyword>
<dbReference type="PANTHER" id="PTHR13416:SF2">
    <property type="entry name" value="TRANSMEMBRANE PROTEIN 43"/>
    <property type="match status" value="1"/>
</dbReference>
<comment type="subcellular location">
    <subcellularLocation>
        <location evidence="1">Endomembrane system</location>
        <topology evidence="1">Multi-pass membrane protein</topology>
    </subcellularLocation>
    <subcellularLocation>
        <location evidence="2">Endoplasmic reticulum membrane</location>
    </subcellularLocation>
</comment>
<evidence type="ECO:0000256" key="5">
    <source>
        <dbReference type="ARBA" id="ARBA00022989"/>
    </source>
</evidence>
<accession>A0A7X9P3R6</accession>
<dbReference type="GO" id="GO:0006629">
    <property type="term" value="P:lipid metabolic process"/>
    <property type="evidence" value="ECO:0007669"/>
    <property type="project" value="TreeGrafter"/>
</dbReference>